<dbReference type="GO" id="GO:0040029">
    <property type="term" value="P:epigenetic regulation of gene expression"/>
    <property type="evidence" value="ECO:0007669"/>
    <property type="project" value="TreeGrafter"/>
</dbReference>
<reference evidence="4" key="1">
    <citation type="submission" date="2009-07" db="EMBL/GenBank/DDBJ databases">
        <title>Complete sequence of Methylotenera mobilis JLW8.</title>
        <authorList>
            <consortium name="US DOE Joint Genome Institute"/>
            <person name="Lucas S."/>
            <person name="Copeland A."/>
            <person name="Lapidus A."/>
            <person name="Glavina del Rio T."/>
            <person name="Tice H."/>
            <person name="Bruce D."/>
            <person name="Goodwin L."/>
            <person name="Pitluck S."/>
            <person name="LaButti K.M."/>
            <person name="Clum A."/>
            <person name="Larimer F."/>
            <person name="Land M."/>
            <person name="Hauser L."/>
            <person name="Kyrpides N."/>
            <person name="Mikhailova N."/>
            <person name="Kayluzhnaya M."/>
            <person name="Chistoserdova L."/>
        </authorList>
    </citation>
    <scope>NUCLEOTIDE SEQUENCE [LARGE SCALE GENOMIC DNA]</scope>
    <source>
        <strain evidence="4">JLW8 / ATCC BAA-1282 / DSM 17540</strain>
    </source>
</reference>
<dbReference type="OrthoDB" id="9808367at2"/>
<dbReference type="RefSeq" id="WP_015832298.1">
    <property type="nucleotide sequence ID" value="NC_012968.1"/>
</dbReference>
<evidence type="ECO:0000313" key="4">
    <source>
        <dbReference type="Proteomes" id="UP000002742"/>
    </source>
</evidence>
<dbReference type="SUPFAM" id="SSF52768">
    <property type="entry name" value="Arginase/deacetylase"/>
    <property type="match status" value="1"/>
</dbReference>
<dbReference type="PRINTS" id="PR01270">
    <property type="entry name" value="HDASUPER"/>
</dbReference>
<dbReference type="PANTHER" id="PTHR10625:SF10">
    <property type="entry name" value="HISTONE DEACETYLASE HDAC1"/>
    <property type="match status" value="1"/>
</dbReference>
<dbReference type="STRING" id="583345.Mmol_1357"/>
<dbReference type="InterPro" id="IPR023696">
    <property type="entry name" value="Ureohydrolase_dom_sf"/>
</dbReference>
<dbReference type="eggNOG" id="COG0123">
    <property type="taxonomic scope" value="Bacteria"/>
</dbReference>
<name>C6WWG4_METML</name>
<accession>C6WWG4</accession>
<sequence>MTTAFITHPDTLLHIMDGNHPESPARITAIKNALIKQGIYQHLAVYEAPAATGAQLARVHHSDYIQHIRALSPKAGLVRLDADTAMGPMSLSATLHASGAAVLATDLVMQGKADNAFCCVRPPGHHAGRANSAGFCIFNHIAVGVAHALAQYKVQRVAIIDFDVHHGDGTEDIFKSNPQVMLCSTFQHPFYPHRGFDTRTATMINVPLAANAEGKQYQQAFNQEFLPALNQFKPEIIYVSAGFDAHIDDPLAGMQLVNQDYAWITSFIKQVAKQHAQGRTVSLLEGGYHLPALAQAASTHISVMMQT</sequence>
<dbReference type="Gene3D" id="3.40.800.20">
    <property type="entry name" value="Histone deacetylase domain"/>
    <property type="match status" value="1"/>
</dbReference>
<dbReference type="KEGG" id="mmb:Mmol_1357"/>
<dbReference type="InterPro" id="IPR000286">
    <property type="entry name" value="HDACs"/>
</dbReference>
<gene>
    <name evidence="3" type="ordered locus">Mmol_1357</name>
</gene>
<evidence type="ECO:0000313" key="3">
    <source>
        <dbReference type="EMBL" id="ACT48263.1"/>
    </source>
</evidence>
<dbReference type="Pfam" id="PF00850">
    <property type="entry name" value="Hist_deacetyl"/>
    <property type="match status" value="1"/>
</dbReference>
<dbReference type="InterPro" id="IPR037138">
    <property type="entry name" value="His_deacetylse_dom_sf"/>
</dbReference>
<dbReference type="PANTHER" id="PTHR10625">
    <property type="entry name" value="HISTONE DEACETYLASE HDAC1-RELATED"/>
    <property type="match status" value="1"/>
</dbReference>
<comment type="similarity">
    <text evidence="1">Belongs to the histone deacetylase family.</text>
</comment>
<dbReference type="HOGENOM" id="CLU_007727_8_1_4"/>
<organism evidence="3 4">
    <name type="scientific">Methylotenera mobilis (strain JLW8 / ATCC BAA-1282 / DSM 17540)</name>
    <dbReference type="NCBI Taxonomy" id="583345"/>
    <lineage>
        <taxon>Bacteria</taxon>
        <taxon>Pseudomonadati</taxon>
        <taxon>Pseudomonadota</taxon>
        <taxon>Betaproteobacteria</taxon>
        <taxon>Nitrosomonadales</taxon>
        <taxon>Methylophilaceae</taxon>
        <taxon>Methylotenera</taxon>
    </lineage>
</organism>
<keyword evidence="4" id="KW-1185">Reference proteome</keyword>
<proteinExistence type="inferred from homology"/>
<evidence type="ECO:0000256" key="1">
    <source>
        <dbReference type="ARBA" id="ARBA00005947"/>
    </source>
</evidence>
<dbReference type="CDD" id="cd11599">
    <property type="entry name" value="HDAC_classII_2"/>
    <property type="match status" value="1"/>
</dbReference>
<protein>
    <submittedName>
        <fullName evidence="3">Histone deacetylase</fullName>
    </submittedName>
</protein>
<dbReference type="GO" id="GO:0004407">
    <property type="term" value="F:histone deacetylase activity"/>
    <property type="evidence" value="ECO:0007669"/>
    <property type="project" value="TreeGrafter"/>
</dbReference>
<dbReference type="InterPro" id="IPR023801">
    <property type="entry name" value="His_deacetylse_dom"/>
</dbReference>
<dbReference type="Proteomes" id="UP000002742">
    <property type="component" value="Chromosome"/>
</dbReference>
<reference evidence="3 4" key="2">
    <citation type="journal article" date="2011" name="J. Bacteriol.">
        <title>Genomes of three methylotrophs from a single niche uncover genetic and metabolic divergence of Methylophilaceae.</title>
        <authorList>
            <person name="Lapidus A."/>
            <person name="Clum A."/>
            <person name="Labutti K."/>
            <person name="Kaluzhnaya M.G."/>
            <person name="Lim S."/>
            <person name="Beck D.A."/>
            <person name="Glavina Del Rio T."/>
            <person name="Nolan M."/>
            <person name="Mavromatis K."/>
            <person name="Huntemann M."/>
            <person name="Lucas S."/>
            <person name="Lidstrom M.E."/>
            <person name="Ivanova N."/>
            <person name="Chistoserdova L."/>
        </authorList>
    </citation>
    <scope>NUCLEOTIDE SEQUENCE [LARGE SCALE GENOMIC DNA]</scope>
    <source>
        <strain evidence="4">JLW8 / ATCC BAA-1282 / DSM 17540</strain>
    </source>
</reference>
<dbReference type="AlphaFoldDB" id="C6WWG4"/>
<feature type="domain" description="Histone deacetylase" evidence="2">
    <location>
        <begin position="20"/>
        <end position="303"/>
    </location>
</feature>
<dbReference type="EMBL" id="CP001672">
    <property type="protein sequence ID" value="ACT48263.1"/>
    <property type="molecule type" value="Genomic_DNA"/>
</dbReference>
<evidence type="ECO:0000259" key="2">
    <source>
        <dbReference type="Pfam" id="PF00850"/>
    </source>
</evidence>